<dbReference type="STRING" id="1188252.A1QC_10180"/>
<evidence type="ECO:0000313" key="2">
    <source>
        <dbReference type="EMBL" id="OEF24361.1"/>
    </source>
</evidence>
<proteinExistence type="predicted"/>
<dbReference type="SUPFAM" id="SSF55729">
    <property type="entry name" value="Acyl-CoA N-acyltransferases (Nat)"/>
    <property type="match status" value="1"/>
</dbReference>
<gene>
    <name evidence="2" type="ORF">A1QC_10180</name>
</gene>
<dbReference type="OrthoDB" id="7845888at2"/>
<keyword evidence="2" id="KW-0808">Transferase</keyword>
<organism evidence="2 3">
    <name type="scientific">Vibrio rumoiensis 1S-45</name>
    <dbReference type="NCBI Taxonomy" id="1188252"/>
    <lineage>
        <taxon>Bacteria</taxon>
        <taxon>Pseudomonadati</taxon>
        <taxon>Pseudomonadota</taxon>
        <taxon>Gammaproteobacteria</taxon>
        <taxon>Vibrionales</taxon>
        <taxon>Vibrionaceae</taxon>
        <taxon>Vibrio</taxon>
    </lineage>
</organism>
<protein>
    <submittedName>
        <fullName evidence="2">GNAT family N-acetyltransferase</fullName>
    </submittedName>
</protein>
<comment type="caution">
    <text evidence="2">The sequence shown here is derived from an EMBL/GenBank/DDBJ whole genome shotgun (WGS) entry which is preliminary data.</text>
</comment>
<accession>A0A1E5E179</accession>
<dbReference type="RefSeq" id="WP_017025072.1">
    <property type="nucleotide sequence ID" value="NZ_AJYK02000076.1"/>
</dbReference>
<dbReference type="AlphaFoldDB" id="A0A1E5E179"/>
<keyword evidence="3" id="KW-1185">Reference proteome</keyword>
<dbReference type="GO" id="GO:0016747">
    <property type="term" value="F:acyltransferase activity, transferring groups other than amino-acyl groups"/>
    <property type="evidence" value="ECO:0007669"/>
    <property type="project" value="InterPro"/>
</dbReference>
<dbReference type="PROSITE" id="PS51186">
    <property type="entry name" value="GNAT"/>
    <property type="match status" value="1"/>
</dbReference>
<feature type="domain" description="N-acetyltransferase" evidence="1">
    <location>
        <begin position="1"/>
        <end position="142"/>
    </location>
</feature>
<dbReference type="eggNOG" id="COG1246">
    <property type="taxonomic scope" value="Bacteria"/>
</dbReference>
<dbReference type="InterPro" id="IPR016181">
    <property type="entry name" value="Acyl_CoA_acyltransferase"/>
</dbReference>
<dbReference type="EMBL" id="AJYK02000076">
    <property type="protein sequence ID" value="OEF24361.1"/>
    <property type="molecule type" value="Genomic_DNA"/>
</dbReference>
<dbReference type="Pfam" id="PF13508">
    <property type="entry name" value="Acetyltransf_7"/>
    <property type="match status" value="1"/>
</dbReference>
<evidence type="ECO:0000313" key="3">
    <source>
        <dbReference type="Proteomes" id="UP000094070"/>
    </source>
</evidence>
<dbReference type="InterPro" id="IPR000182">
    <property type="entry name" value="GNAT_dom"/>
</dbReference>
<evidence type="ECO:0000259" key="1">
    <source>
        <dbReference type="PROSITE" id="PS51186"/>
    </source>
</evidence>
<sequence>MNELIFQQLDPIKLPLIKPIYKAFYPSAKPKKNEAIIVGYAESNIVAIVRFRPIGEYSLLTGMLVIPSFRHSGIATDLLTFCKTQHLNSSCFCFAYTHLKNFYKKAGFEVKTIVELPPPLQQLFQRYTSNGKNLLPMQYKCTDMT</sequence>
<dbReference type="CDD" id="cd04301">
    <property type="entry name" value="NAT_SF"/>
    <property type="match status" value="1"/>
</dbReference>
<name>A0A1E5E179_9VIBR</name>
<dbReference type="Gene3D" id="3.40.630.30">
    <property type="match status" value="1"/>
</dbReference>
<reference evidence="2 3" key="1">
    <citation type="journal article" date="2012" name="Science">
        <title>Ecological populations of bacteria act as socially cohesive units of antibiotic production and resistance.</title>
        <authorList>
            <person name="Cordero O.X."/>
            <person name="Wildschutte H."/>
            <person name="Kirkup B."/>
            <person name="Proehl S."/>
            <person name="Ngo L."/>
            <person name="Hussain F."/>
            <person name="Le Roux F."/>
            <person name="Mincer T."/>
            <person name="Polz M.F."/>
        </authorList>
    </citation>
    <scope>NUCLEOTIDE SEQUENCE [LARGE SCALE GENOMIC DNA]</scope>
    <source>
        <strain evidence="2 3">1S-45</strain>
    </source>
</reference>
<dbReference type="Proteomes" id="UP000094070">
    <property type="component" value="Unassembled WGS sequence"/>
</dbReference>